<reference evidence="3" key="1">
    <citation type="submission" date="2013-04" db="EMBL/GenBank/DDBJ databases">
        <title>The Genome Sequence of Fonticula alba ATCC 38817.</title>
        <authorList>
            <consortium name="The Broad Institute Genomics Platform"/>
            <person name="Russ C."/>
            <person name="Cuomo C."/>
            <person name="Burger G."/>
            <person name="Gray M.W."/>
            <person name="Holland P.W.H."/>
            <person name="King N."/>
            <person name="Lang F.B.F."/>
            <person name="Roger A.J."/>
            <person name="Ruiz-Trillo I."/>
            <person name="Brown M."/>
            <person name="Walker B."/>
            <person name="Young S."/>
            <person name="Zeng Q."/>
            <person name="Gargeya S."/>
            <person name="Fitzgerald M."/>
            <person name="Haas B."/>
            <person name="Abouelleil A."/>
            <person name="Allen A.W."/>
            <person name="Alvarado L."/>
            <person name="Arachchi H.M."/>
            <person name="Berlin A.M."/>
            <person name="Chapman S.B."/>
            <person name="Gainer-Dewar J."/>
            <person name="Goldberg J."/>
            <person name="Griggs A."/>
            <person name="Gujja S."/>
            <person name="Hansen M."/>
            <person name="Howarth C."/>
            <person name="Imamovic A."/>
            <person name="Ireland A."/>
            <person name="Larimer J."/>
            <person name="McCowan C."/>
            <person name="Murphy C."/>
            <person name="Pearson M."/>
            <person name="Poon T.W."/>
            <person name="Priest M."/>
            <person name="Roberts A."/>
            <person name="Saif S."/>
            <person name="Shea T."/>
            <person name="Sisk P."/>
            <person name="Sykes S."/>
            <person name="Wortman J."/>
            <person name="Nusbaum C."/>
            <person name="Birren B."/>
        </authorList>
    </citation>
    <scope>NUCLEOTIDE SEQUENCE [LARGE SCALE GENOMIC DNA]</scope>
    <source>
        <strain evidence="3">ATCC 38817</strain>
    </source>
</reference>
<name>A0A058Z820_FONAL</name>
<evidence type="ECO:0000256" key="2">
    <source>
        <dbReference type="SAM" id="Phobius"/>
    </source>
</evidence>
<keyword evidence="2" id="KW-1133">Transmembrane helix</keyword>
<keyword evidence="2" id="KW-0812">Transmembrane</keyword>
<dbReference type="EMBL" id="KB932204">
    <property type="protein sequence ID" value="KCV70266.1"/>
    <property type="molecule type" value="Genomic_DNA"/>
</dbReference>
<dbReference type="AlphaFoldDB" id="A0A058Z820"/>
<proteinExistence type="predicted"/>
<evidence type="ECO:0000256" key="1">
    <source>
        <dbReference type="SAM" id="MobiDB-lite"/>
    </source>
</evidence>
<organism evidence="3">
    <name type="scientific">Fonticula alba</name>
    <name type="common">Slime mold</name>
    <dbReference type="NCBI Taxonomy" id="691883"/>
    <lineage>
        <taxon>Eukaryota</taxon>
        <taxon>Rotosphaerida</taxon>
        <taxon>Fonticulaceae</taxon>
        <taxon>Fonticula</taxon>
    </lineage>
</organism>
<sequence length="95" mass="10809">MSSPFYKYPISNMRMWVNRFRERNSTPVVAMTGLLAAGGVYFILRKLFTGPQVTPPPRQIHQRRTVMEQIPPEALSESSTIMPPAGERFNAPVKM</sequence>
<evidence type="ECO:0000313" key="4">
    <source>
        <dbReference type="Proteomes" id="UP000030693"/>
    </source>
</evidence>
<feature type="region of interest" description="Disordered" evidence="1">
    <location>
        <begin position="73"/>
        <end position="95"/>
    </location>
</feature>
<protein>
    <submittedName>
        <fullName evidence="3">Uncharacterized protein</fullName>
    </submittedName>
</protein>
<accession>A0A058Z820</accession>
<keyword evidence="4" id="KW-1185">Reference proteome</keyword>
<dbReference type="GeneID" id="20527321"/>
<dbReference type="RefSeq" id="XP_009494782.1">
    <property type="nucleotide sequence ID" value="XM_009496507.1"/>
</dbReference>
<evidence type="ECO:0000313" key="3">
    <source>
        <dbReference type="EMBL" id="KCV70266.1"/>
    </source>
</evidence>
<dbReference type="Proteomes" id="UP000030693">
    <property type="component" value="Unassembled WGS sequence"/>
</dbReference>
<gene>
    <name evidence="3" type="ORF">H696_02596</name>
</gene>
<keyword evidence="2" id="KW-0472">Membrane</keyword>
<feature type="transmembrane region" description="Helical" evidence="2">
    <location>
        <begin position="25"/>
        <end position="44"/>
    </location>
</feature>